<dbReference type="RefSeq" id="WP_131608485.1">
    <property type="nucleotide sequence ID" value="NZ_SJSM01000004.1"/>
</dbReference>
<reference evidence="4 6" key="2">
    <citation type="submission" date="2019-04" db="EMBL/GenBank/DDBJ databases">
        <title>Pedobacter sp. RP-1-16 sp. nov., isolated from Arctic soil.</title>
        <authorList>
            <person name="Dahal R.H."/>
            <person name="Kim D.-U."/>
        </authorList>
    </citation>
    <scope>NUCLEOTIDE SEQUENCE [LARGE SCALE GENOMIC DNA]</scope>
    <source>
        <strain evidence="4 6">RP-1-16</strain>
    </source>
</reference>
<dbReference type="GO" id="GO:0051287">
    <property type="term" value="F:NAD binding"/>
    <property type="evidence" value="ECO:0007669"/>
    <property type="project" value="InterPro"/>
</dbReference>
<dbReference type="GO" id="GO:0008720">
    <property type="term" value="F:D-lactate dehydrogenase (NAD+) activity"/>
    <property type="evidence" value="ECO:0007669"/>
    <property type="project" value="TreeGrafter"/>
</dbReference>
<comment type="caution">
    <text evidence="3">The sequence shown here is derived from an EMBL/GenBank/DDBJ whole genome shotgun (WGS) entry which is preliminary data.</text>
</comment>
<keyword evidence="5" id="KW-1185">Reference proteome</keyword>
<feature type="domain" description="D-isomer specific 2-hydroxyacid dehydrogenase catalytic" evidence="2">
    <location>
        <begin position="12"/>
        <end position="99"/>
    </location>
</feature>
<gene>
    <name evidence="3" type="ORF">EZ444_09455</name>
    <name evidence="4" type="ORF">FBD94_16065</name>
</gene>
<dbReference type="InterPro" id="IPR006139">
    <property type="entry name" value="D-isomer_2_OHA_DH_cat_dom"/>
</dbReference>
<evidence type="ECO:0000256" key="1">
    <source>
        <dbReference type="ARBA" id="ARBA00023027"/>
    </source>
</evidence>
<dbReference type="EMBL" id="SJSM01000004">
    <property type="protein sequence ID" value="TCC97073.1"/>
    <property type="molecule type" value="Genomic_DNA"/>
</dbReference>
<evidence type="ECO:0000313" key="4">
    <source>
        <dbReference type="EMBL" id="TKC59056.1"/>
    </source>
</evidence>
<evidence type="ECO:0000313" key="6">
    <source>
        <dbReference type="Proteomes" id="UP000309594"/>
    </source>
</evidence>
<dbReference type="Proteomes" id="UP000291117">
    <property type="component" value="Unassembled WGS sequence"/>
</dbReference>
<dbReference type="OrthoDB" id="1522997at2"/>
<dbReference type="Gene3D" id="3.40.50.720">
    <property type="entry name" value="NAD(P)-binding Rossmann-like Domain"/>
    <property type="match status" value="1"/>
</dbReference>
<evidence type="ECO:0000313" key="5">
    <source>
        <dbReference type="Proteomes" id="UP000291117"/>
    </source>
</evidence>
<accession>A0A4R0NCW3</accession>
<dbReference type="SUPFAM" id="SSF52283">
    <property type="entry name" value="Formate/glycerate dehydrogenase catalytic domain-like"/>
    <property type="match status" value="1"/>
</dbReference>
<protein>
    <submittedName>
        <fullName evidence="3">Lactate dehydrogenase</fullName>
    </submittedName>
</protein>
<evidence type="ECO:0000259" key="2">
    <source>
        <dbReference type="Pfam" id="PF00389"/>
    </source>
</evidence>
<dbReference type="Proteomes" id="UP000309594">
    <property type="component" value="Unassembled WGS sequence"/>
</dbReference>
<dbReference type="PANTHER" id="PTHR43026">
    <property type="entry name" value="2-HYDROXYACID DEHYDROGENASE HOMOLOG 1-RELATED"/>
    <property type="match status" value="1"/>
</dbReference>
<dbReference type="InterPro" id="IPR058205">
    <property type="entry name" value="D-LDH-like"/>
</dbReference>
<sequence length="162" mass="17693">MKVVAYSIKKFEKEPLAIANHKKHEITLISNVLSTDTVSYATGKEAVIVFEDDDVSADVINKLADMGVKYIATRSTSSDHIDRTTATARAIRIANVPSLALAGLTAAELPMALAEETILNLDKWQQKKCLGLACVCSRSCDQVNHSTLNNHNSHSHEHNHAD</sequence>
<keyword evidence="1" id="KW-0520">NAD</keyword>
<evidence type="ECO:0000313" key="3">
    <source>
        <dbReference type="EMBL" id="TCC97073.1"/>
    </source>
</evidence>
<proteinExistence type="predicted"/>
<organism evidence="3 5">
    <name type="scientific">Pedobacter hiemivivus</name>
    <dbReference type="NCBI Taxonomy" id="2530454"/>
    <lineage>
        <taxon>Bacteria</taxon>
        <taxon>Pseudomonadati</taxon>
        <taxon>Bacteroidota</taxon>
        <taxon>Sphingobacteriia</taxon>
        <taxon>Sphingobacteriales</taxon>
        <taxon>Sphingobacteriaceae</taxon>
        <taxon>Pedobacter</taxon>
    </lineage>
</organism>
<name>A0A4R0NCW3_9SPHI</name>
<reference evidence="3 5" key="1">
    <citation type="submission" date="2019-02" db="EMBL/GenBank/DDBJ databases">
        <title>Pedobacter sp. RP-3-8 sp. nov., isolated from Arctic soil.</title>
        <authorList>
            <person name="Dahal R.H."/>
        </authorList>
    </citation>
    <scope>NUCLEOTIDE SEQUENCE [LARGE SCALE GENOMIC DNA]</scope>
    <source>
        <strain evidence="3 5">RP-3-8</strain>
    </source>
</reference>
<dbReference type="EMBL" id="SWDX01000006">
    <property type="protein sequence ID" value="TKC59056.1"/>
    <property type="molecule type" value="Genomic_DNA"/>
</dbReference>
<dbReference type="PANTHER" id="PTHR43026:SF1">
    <property type="entry name" value="2-HYDROXYACID DEHYDROGENASE HOMOLOG 1-RELATED"/>
    <property type="match status" value="1"/>
</dbReference>
<dbReference type="AlphaFoldDB" id="A0A4R0NCW3"/>
<dbReference type="Pfam" id="PF00389">
    <property type="entry name" value="2-Hacid_dh"/>
    <property type="match status" value="1"/>
</dbReference>
<accession>A0A4V5PC75</accession>